<evidence type="ECO:0000256" key="1">
    <source>
        <dbReference type="ARBA" id="ARBA00004236"/>
    </source>
</evidence>
<evidence type="ECO:0000313" key="11">
    <source>
        <dbReference type="WBParaSite" id="HDID_0001064901-mRNA-1"/>
    </source>
</evidence>
<evidence type="ECO:0000313" key="9">
    <source>
        <dbReference type="EMBL" id="VDL63712.1"/>
    </source>
</evidence>
<keyword evidence="6" id="KW-0966">Cell projection</keyword>
<evidence type="ECO:0000313" key="10">
    <source>
        <dbReference type="Proteomes" id="UP000274504"/>
    </source>
</evidence>
<accession>A0A0R3SY04</accession>
<dbReference type="SUPFAM" id="SSF54695">
    <property type="entry name" value="POZ domain"/>
    <property type="match status" value="1"/>
</dbReference>
<feature type="domain" description="Potassium channel tetramerisation-type BTB" evidence="7">
    <location>
        <begin position="6"/>
        <end position="96"/>
    </location>
</feature>
<dbReference type="InterPro" id="IPR011333">
    <property type="entry name" value="SKP1/BTB/POZ_sf"/>
</dbReference>
<dbReference type="CDD" id="cd22204">
    <property type="entry name" value="H1_KCTD12-like"/>
    <property type="match status" value="1"/>
</dbReference>
<dbReference type="GO" id="GO:0043005">
    <property type="term" value="C:neuron projection"/>
    <property type="evidence" value="ECO:0007669"/>
    <property type="project" value="UniProtKB-SubCell"/>
</dbReference>
<comment type="subcellular location">
    <subcellularLocation>
        <location evidence="1">Cell membrane</location>
    </subcellularLocation>
    <subcellularLocation>
        <location evidence="2">Cell projection</location>
        <location evidence="2">Neuron projection</location>
    </subcellularLocation>
</comment>
<feature type="domain" description="KCTD8/12/16 H1" evidence="8">
    <location>
        <begin position="110"/>
        <end position="231"/>
    </location>
</feature>
<dbReference type="EMBL" id="UYSG01011816">
    <property type="protein sequence ID" value="VDL63712.1"/>
    <property type="molecule type" value="Genomic_DNA"/>
</dbReference>
<keyword evidence="3" id="KW-1003">Cell membrane</keyword>
<dbReference type="Gene3D" id="3.30.710.10">
    <property type="entry name" value="Potassium Channel Kv1.1, Chain A"/>
    <property type="match status" value="1"/>
</dbReference>
<dbReference type="InterPro" id="IPR003131">
    <property type="entry name" value="T1-type_BTB"/>
</dbReference>
<gene>
    <name evidence="9" type="ORF">HDID_LOCUS10647</name>
</gene>
<evidence type="ECO:0000256" key="4">
    <source>
        <dbReference type="ARBA" id="ARBA00022553"/>
    </source>
</evidence>
<proteinExistence type="predicted"/>
<keyword evidence="4" id="KW-0597">Phosphoprotein</keyword>
<dbReference type="PANTHER" id="PTHR14499:SF136">
    <property type="entry name" value="GH08630P"/>
    <property type="match status" value="1"/>
</dbReference>
<dbReference type="OrthoDB" id="2414723at2759"/>
<protein>
    <submittedName>
        <fullName evidence="11">BTB_2 domain-containing protein</fullName>
    </submittedName>
</protein>
<evidence type="ECO:0000256" key="2">
    <source>
        <dbReference type="ARBA" id="ARBA00004487"/>
    </source>
</evidence>
<dbReference type="Pfam" id="PF23110">
    <property type="entry name" value="H1_KCTD8_12_16"/>
    <property type="match status" value="1"/>
</dbReference>
<reference evidence="11" key="1">
    <citation type="submission" date="2017-02" db="UniProtKB">
        <authorList>
            <consortium name="WormBaseParasite"/>
        </authorList>
    </citation>
    <scope>IDENTIFICATION</scope>
</reference>
<evidence type="ECO:0000259" key="8">
    <source>
        <dbReference type="Pfam" id="PF23110"/>
    </source>
</evidence>
<dbReference type="InterPro" id="IPR057093">
    <property type="entry name" value="H1_KCTD8_12_16"/>
</dbReference>
<dbReference type="Pfam" id="PF02214">
    <property type="entry name" value="BTB_2"/>
    <property type="match status" value="1"/>
</dbReference>
<keyword evidence="5" id="KW-0472">Membrane</keyword>
<dbReference type="WBParaSite" id="HDID_0001064901-mRNA-1">
    <property type="protein sequence ID" value="HDID_0001064901-mRNA-1"/>
    <property type="gene ID" value="HDID_0001064901"/>
</dbReference>
<dbReference type="GO" id="GO:0005886">
    <property type="term" value="C:plasma membrane"/>
    <property type="evidence" value="ECO:0007669"/>
    <property type="project" value="UniProtKB-SubCell"/>
</dbReference>
<dbReference type="PANTHER" id="PTHR14499">
    <property type="entry name" value="POTASSIUM CHANNEL TETRAMERIZATION DOMAIN-CONTAINING"/>
    <property type="match status" value="1"/>
</dbReference>
<evidence type="ECO:0000256" key="5">
    <source>
        <dbReference type="ARBA" id="ARBA00023136"/>
    </source>
</evidence>
<dbReference type="Proteomes" id="UP000274504">
    <property type="component" value="Unassembled WGS sequence"/>
</dbReference>
<dbReference type="GO" id="GO:0051260">
    <property type="term" value="P:protein homooligomerization"/>
    <property type="evidence" value="ECO:0007669"/>
    <property type="project" value="InterPro"/>
</dbReference>
<dbReference type="AlphaFoldDB" id="A0A0R3SY04"/>
<dbReference type="STRING" id="6216.A0A0R3SY04"/>
<sequence length="233" mass="26281">MSGDVIDLNVGGCFYSAQQSTLQSVGGSRLAEWFSKSPPEKLPQDKNGRIFIDRNGEIFSYILEYLRNSKSALLPQTSAALDRLRIEAEYYKLPNLVSHIQETRKSLSSTITLSYRGHVPNGRENLADFRFRKITRILVSGKSSVCREVFGETLNESRAPDCGPEDNRYSNRYYLTHNTLELAFDKLLEAGFSLAGCCGETSTVSGTPRNKNMGDIDDSKSQFFHEFYFVRSK</sequence>
<organism evidence="11">
    <name type="scientific">Hymenolepis diminuta</name>
    <name type="common">Rat tapeworm</name>
    <dbReference type="NCBI Taxonomy" id="6216"/>
    <lineage>
        <taxon>Eukaryota</taxon>
        <taxon>Metazoa</taxon>
        <taxon>Spiralia</taxon>
        <taxon>Lophotrochozoa</taxon>
        <taxon>Platyhelminthes</taxon>
        <taxon>Cestoda</taxon>
        <taxon>Eucestoda</taxon>
        <taxon>Cyclophyllidea</taxon>
        <taxon>Hymenolepididae</taxon>
        <taxon>Hymenolepis</taxon>
    </lineage>
</organism>
<evidence type="ECO:0000256" key="3">
    <source>
        <dbReference type="ARBA" id="ARBA00022475"/>
    </source>
</evidence>
<name>A0A0R3SY04_HYMDI</name>
<evidence type="ECO:0000259" key="7">
    <source>
        <dbReference type="Pfam" id="PF02214"/>
    </source>
</evidence>
<reference evidence="9 10" key="2">
    <citation type="submission" date="2018-11" db="EMBL/GenBank/DDBJ databases">
        <authorList>
            <consortium name="Pathogen Informatics"/>
        </authorList>
    </citation>
    <scope>NUCLEOTIDE SEQUENCE [LARGE SCALE GENOMIC DNA]</scope>
</reference>
<evidence type="ECO:0000256" key="6">
    <source>
        <dbReference type="ARBA" id="ARBA00023273"/>
    </source>
</evidence>